<dbReference type="InterPro" id="IPR050905">
    <property type="entry name" value="Plant_NBS-LRR"/>
</dbReference>
<dbReference type="PANTHER" id="PTHR33463">
    <property type="entry name" value="NB-ARC DOMAIN-CONTAINING PROTEIN-RELATED"/>
    <property type="match status" value="1"/>
</dbReference>
<comment type="caution">
    <text evidence="4">The sequence shown here is derived from an EMBL/GenBank/DDBJ whole genome shotgun (WGS) entry which is preliminary data.</text>
</comment>
<dbReference type="Gene3D" id="1.10.10.10">
    <property type="entry name" value="Winged helix-like DNA-binding domain superfamily/Winged helix DNA-binding domain"/>
    <property type="match status" value="1"/>
</dbReference>
<evidence type="ECO:0000313" key="5">
    <source>
        <dbReference type="Proteomes" id="UP000237105"/>
    </source>
</evidence>
<keyword evidence="5" id="KW-1185">Reference proteome</keyword>
<organism evidence="4 5">
    <name type="scientific">Parasponia andersonii</name>
    <name type="common">Sponia andersonii</name>
    <dbReference type="NCBI Taxonomy" id="3476"/>
    <lineage>
        <taxon>Eukaryota</taxon>
        <taxon>Viridiplantae</taxon>
        <taxon>Streptophyta</taxon>
        <taxon>Embryophyta</taxon>
        <taxon>Tracheophyta</taxon>
        <taxon>Spermatophyta</taxon>
        <taxon>Magnoliopsida</taxon>
        <taxon>eudicotyledons</taxon>
        <taxon>Gunneridae</taxon>
        <taxon>Pentapetalae</taxon>
        <taxon>rosids</taxon>
        <taxon>fabids</taxon>
        <taxon>Rosales</taxon>
        <taxon>Cannabaceae</taxon>
        <taxon>Parasponia</taxon>
    </lineage>
</organism>
<dbReference type="SUPFAM" id="SSF52540">
    <property type="entry name" value="P-loop containing nucleoside triphosphate hydrolases"/>
    <property type="match status" value="1"/>
</dbReference>
<evidence type="ECO:0000256" key="1">
    <source>
        <dbReference type="ARBA" id="ARBA00022614"/>
    </source>
</evidence>
<dbReference type="GO" id="GO:0006952">
    <property type="term" value="P:defense response"/>
    <property type="evidence" value="ECO:0007669"/>
    <property type="project" value="UniProtKB-KW"/>
</dbReference>
<dbReference type="InterPro" id="IPR027417">
    <property type="entry name" value="P-loop_NTPase"/>
</dbReference>
<evidence type="ECO:0000256" key="3">
    <source>
        <dbReference type="ARBA" id="ARBA00022821"/>
    </source>
</evidence>
<keyword evidence="3" id="KW-0611">Plant defense</keyword>
<dbReference type="PANTHER" id="PTHR33463:SF203">
    <property type="entry name" value="AAA+ ATPASE DOMAIN-CONTAINING PROTEIN"/>
    <property type="match status" value="1"/>
</dbReference>
<dbReference type="GO" id="GO:0043531">
    <property type="term" value="F:ADP binding"/>
    <property type="evidence" value="ECO:0007669"/>
    <property type="project" value="InterPro"/>
</dbReference>
<proteinExistence type="predicted"/>
<dbReference type="InterPro" id="IPR036388">
    <property type="entry name" value="WH-like_DNA-bd_sf"/>
</dbReference>
<name>A0A2P5D971_PARAD</name>
<gene>
    <name evidence="4" type="ORF">PanWU01x14_086190</name>
</gene>
<dbReference type="OrthoDB" id="1193404at2759"/>
<keyword evidence="1" id="KW-0433">Leucine-rich repeat</keyword>
<accession>A0A2P5D971</accession>
<protein>
    <submittedName>
        <fullName evidence="4">NB-ARC domain containing protein</fullName>
    </submittedName>
</protein>
<dbReference type="STRING" id="3476.A0A2P5D971"/>
<evidence type="ECO:0000256" key="2">
    <source>
        <dbReference type="ARBA" id="ARBA00022737"/>
    </source>
</evidence>
<dbReference type="Proteomes" id="UP000237105">
    <property type="component" value="Unassembled WGS sequence"/>
</dbReference>
<dbReference type="EMBL" id="JXTB01000054">
    <property type="protein sequence ID" value="PON69835.1"/>
    <property type="molecule type" value="Genomic_DNA"/>
</dbReference>
<reference evidence="5" key="1">
    <citation type="submission" date="2016-06" db="EMBL/GenBank/DDBJ databases">
        <title>Parallel loss of symbiosis genes in relatives of nitrogen-fixing non-legume Parasponia.</title>
        <authorList>
            <person name="Van Velzen R."/>
            <person name="Holmer R."/>
            <person name="Bu F."/>
            <person name="Rutten L."/>
            <person name="Van Zeijl A."/>
            <person name="Liu W."/>
            <person name="Santuari L."/>
            <person name="Cao Q."/>
            <person name="Sharma T."/>
            <person name="Shen D."/>
            <person name="Roswanjaya Y."/>
            <person name="Wardhani T."/>
            <person name="Kalhor M.S."/>
            <person name="Jansen J."/>
            <person name="Van den Hoogen J."/>
            <person name="Gungor B."/>
            <person name="Hartog M."/>
            <person name="Hontelez J."/>
            <person name="Verver J."/>
            <person name="Yang W.-C."/>
            <person name="Schijlen E."/>
            <person name="Repin R."/>
            <person name="Schilthuizen M."/>
            <person name="Schranz E."/>
            <person name="Heidstra R."/>
            <person name="Miyata K."/>
            <person name="Fedorova E."/>
            <person name="Kohlen W."/>
            <person name="Bisseling T."/>
            <person name="Smit S."/>
            <person name="Geurts R."/>
        </authorList>
    </citation>
    <scope>NUCLEOTIDE SEQUENCE [LARGE SCALE GENOMIC DNA]</scope>
    <source>
        <strain evidence="5">cv. WU1-14</strain>
    </source>
</reference>
<dbReference type="FunFam" id="1.10.10.10:FF:000322">
    <property type="entry name" value="Probable disease resistance protein At1g63360"/>
    <property type="match status" value="1"/>
</dbReference>
<keyword evidence="2" id="KW-0677">Repeat</keyword>
<sequence>MQCREKINLQHLSEPDSWEFFKTTAGTDFDTPEFEAVGRLVAKECGGLVAVAKALGDKDMEEWHKALHRLQRNLPLNGDDDKTVFNCIKLSYDFLESQEKECFLVCCLFPEDHNIDKEEIARYGMGMGLFQEFNTMEQVRGDTDTIAKKLIVSGLLLDGDKKEQVKMHDVIRDVAVLIASSSSSWASSSRTDHHHCKQQQVFMVQAGFGLIEWPRRETYEK</sequence>
<dbReference type="AlphaFoldDB" id="A0A2P5D971"/>
<evidence type="ECO:0000313" key="4">
    <source>
        <dbReference type="EMBL" id="PON69835.1"/>
    </source>
</evidence>